<dbReference type="EMBL" id="NCQP01000003">
    <property type="protein sequence ID" value="OWJ54553.1"/>
    <property type="molecule type" value="Genomic_DNA"/>
</dbReference>
<dbReference type="PRINTS" id="PR00332">
    <property type="entry name" value="HISTRIAD"/>
</dbReference>
<dbReference type="InterPro" id="IPR011146">
    <property type="entry name" value="HIT-like"/>
</dbReference>
<dbReference type="PANTHER" id="PTHR46648">
    <property type="entry name" value="HIT FAMILY PROTEIN 1"/>
    <property type="match status" value="1"/>
</dbReference>
<dbReference type="CDD" id="cd01277">
    <property type="entry name" value="HINT_subgroup"/>
    <property type="match status" value="1"/>
</dbReference>
<evidence type="ECO:0000313" key="6">
    <source>
        <dbReference type="EMBL" id="OWJ54553.1"/>
    </source>
</evidence>
<gene>
    <name evidence="6" type="ORF">Pdsh_05850</name>
    <name evidence="5" type="ORF">Pyrde_1503</name>
</gene>
<feature type="short sequence motif" description="Histidine triad motif" evidence="2 3">
    <location>
        <begin position="98"/>
        <end position="102"/>
    </location>
</feature>
<accession>A0A0P0N4Z9</accession>
<dbReference type="OrthoDB" id="26806at2157"/>
<reference evidence="5 7" key="1">
    <citation type="submission" date="2015-10" db="EMBL/GenBank/DDBJ databases">
        <title>Complete genome sequence of hyperthermophilic archaeon Pyrodictium delaneyi Su06.</title>
        <authorList>
            <person name="Jung J.-H."/>
            <person name="Lin J."/>
            <person name="Holden J.F."/>
            <person name="Park C.-S."/>
        </authorList>
    </citation>
    <scope>NUCLEOTIDE SEQUENCE [LARGE SCALE GENOMIC DNA]</scope>
    <source>
        <strain evidence="5 7">Su06</strain>
    </source>
</reference>
<evidence type="ECO:0000259" key="4">
    <source>
        <dbReference type="PROSITE" id="PS51084"/>
    </source>
</evidence>
<dbReference type="RefSeq" id="WP_055409600.1">
    <property type="nucleotide sequence ID" value="NZ_CP013011.1"/>
</dbReference>
<dbReference type="PANTHER" id="PTHR46648:SF1">
    <property type="entry name" value="ADENOSINE 5'-MONOPHOSPHORAMIDASE HNT1"/>
    <property type="match status" value="1"/>
</dbReference>
<dbReference type="Pfam" id="PF01230">
    <property type="entry name" value="HIT"/>
    <property type="match status" value="1"/>
</dbReference>
<feature type="active site" description="Tele-AMP-histidine intermediate" evidence="1">
    <location>
        <position position="100"/>
    </location>
</feature>
<keyword evidence="8" id="KW-1185">Reference proteome</keyword>
<proteinExistence type="predicted"/>
<evidence type="ECO:0000256" key="3">
    <source>
        <dbReference type="PROSITE-ProRule" id="PRU00464"/>
    </source>
</evidence>
<dbReference type="PROSITE" id="PS51084">
    <property type="entry name" value="HIT_2"/>
    <property type="match status" value="1"/>
</dbReference>
<feature type="domain" description="HIT" evidence="4">
    <location>
        <begin position="6"/>
        <end position="113"/>
    </location>
</feature>
<dbReference type="GO" id="GO:0009117">
    <property type="term" value="P:nucleotide metabolic process"/>
    <property type="evidence" value="ECO:0007669"/>
    <property type="project" value="TreeGrafter"/>
</dbReference>
<dbReference type="Proteomes" id="UP000196694">
    <property type="component" value="Unassembled WGS sequence"/>
</dbReference>
<dbReference type="PROSITE" id="PS00892">
    <property type="entry name" value="HIT_1"/>
    <property type="match status" value="1"/>
</dbReference>
<dbReference type="Gene3D" id="3.30.428.10">
    <property type="entry name" value="HIT-like"/>
    <property type="match status" value="1"/>
</dbReference>
<reference evidence="6 8" key="2">
    <citation type="submission" date="2017-05" db="EMBL/GenBank/DDBJ databases">
        <title>The draft genome of the hyperthermophilic archaeon 'Pyrodictium delaneyi strain Hulk', an iron and nitrate reducer, reveals the capacity for sulfate reduction.</title>
        <authorList>
            <person name="Demey L.M."/>
            <person name="Miller C."/>
            <person name="Manzella M."/>
            <person name="Reguera G."/>
            <person name="Kashefi K."/>
        </authorList>
    </citation>
    <scope>NUCLEOTIDE SEQUENCE [LARGE SCALE GENOMIC DNA]</scope>
    <source>
        <strain evidence="6 8">Hulk</strain>
    </source>
</reference>
<evidence type="ECO:0000256" key="2">
    <source>
        <dbReference type="PIRSR" id="PIRSR601310-3"/>
    </source>
</evidence>
<organism evidence="5 7">
    <name type="scientific">Pyrodictium delaneyi</name>
    <dbReference type="NCBI Taxonomy" id="1273541"/>
    <lineage>
        <taxon>Archaea</taxon>
        <taxon>Thermoproteota</taxon>
        <taxon>Thermoprotei</taxon>
        <taxon>Desulfurococcales</taxon>
        <taxon>Pyrodictiaceae</taxon>
        <taxon>Pyrodictium</taxon>
    </lineage>
</organism>
<dbReference type="InterPro" id="IPR039384">
    <property type="entry name" value="HINT"/>
</dbReference>
<dbReference type="SUPFAM" id="SSF54197">
    <property type="entry name" value="HIT-like"/>
    <property type="match status" value="1"/>
</dbReference>
<dbReference type="AlphaFoldDB" id="A0A0P0N4Z9"/>
<dbReference type="Proteomes" id="UP000058613">
    <property type="component" value="Chromosome"/>
</dbReference>
<dbReference type="KEGG" id="pdl:Pyrde_1503"/>
<evidence type="ECO:0000313" key="7">
    <source>
        <dbReference type="Proteomes" id="UP000058613"/>
    </source>
</evidence>
<evidence type="ECO:0000313" key="5">
    <source>
        <dbReference type="EMBL" id="ALL01546.1"/>
    </source>
</evidence>
<protein>
    <submittedName>
        <fullName evidence="6">HIT family protein</fullName>
    </submittedName>
    <submittedName>
        <fullName evidence="5">Histidine triad (HIT) protein</fullName>
    </submittedName>
</protein>
<dbReference type="GO" id="GO:0003824">
    <property type="term" value="F:catalytic activity"/>
    <property type="evidence" value="ECO:0007669"/>
    <property type="project" value="InterPro"/>
</dbReference>
<dbReference type="GeneID" id="26099845"/>
<name>A0A0P0N4Z9_9CREN</name>
<dbReference type="InterPro" id="IPR019808">
    <property type="entry name" value="Histidine_triad_CS"/>
</dbReference>
<dbReference type="EMBL" id="CP013011">
    <property type="protein sequence ID" value="ALL01546.1"/>
    <property type="molecule type" value="Genomic_DNA"/>
</dbReference>
<dbReference type="InterPro" id="IPR036265">
    <property type="entry name" value="HIT-like_sf"/>
</dbReference>
<dbReference type="InterPro" id="IPR001310">
    <property type="entry name" value="Histidine_triad_HIT"/>
</dbReference>
<sequence>MTGDCIFCKIIRGEIPSVKIYEDENVVAFLDIYPINPGHTLVVPKRHVEYLHELKDDEAAALINAVKKLAPRIVEAMGADGYNVVTNNGRAAGQVIFHVHFHIVPRFEDDKCRFDCERSKPSMEELEKVGEQIRRAIG</sequence>
<evidence type="ECO:0000313" key="8">
    <source>
        <dbReference type="Proteomes" id="UP000196694"/>
    </source>
</evidence>
<evidence type="ECO:0000256" key="1">
    <source>
        <dbReference type="PIRSR" id="PIRSR601310-1"/>
    </source>
</evidence>
<dbReference type="STRING" id="1273541.Pyrde_1503"/>